<keyword evidence="1" id="KW-0812">Transmembrane</keyword>
<comment type="caution">
    <text evidence="3">The sequence shown here is derived from an EMBL/GenBank/DDBJ whole genome shotgun (WGS) entry which is preliminary data.</text>
</comment>
<evidence type="ECO:0000259" key="2">
    <source>
        <dbReference type="Pfam" id="PF07766"/>
    </source>
</evidence>
<dbReference type="RefSeq" id="WP_311387927.1">
    <property type="nucleotide sequence ID" value="NZ_JAVRHU010000002.1"/>
</dbReference>
<sequence>MNPSAPGWINKFGSLLKTGELPYSSYKELYLELLDNGFVYGIHLDIPSFIPTEHKLSEDEIAKINLLTALYFAFRFETNSSDFEKFVDTVFAYYQQMEVGRISFLNKILTGSKTIAQLEKLVESRIYLNGNVFNKAFGNSLTNSLLYVDILIFSAYLSNSKSLTRHAQVLEYITINIAYHALYSKKRNDNDLKLMQLLESSLTYVDLNETKFEGSYLQMIPDNLSECEKDYLLDFACLAVWEDATLDHSESEFIFKISSVLDKTKTNAKNALENVKLFFIKNHQKIPYLQDTNLASKFYDGMTKNVSKLILRNSKRLKKELSESRELVQLLAKATSKDLNVEERKKIQSQLLDLFKSIPSLAIFMLPGGAVLLPIFIKLIPKLLPSAFDDNRVDEKG</sequence>
<dbReference type="NCBIfam" id="NF040639">
    <property type="entry name" value="LETM1_rel_film"/>
    <property type="match status" value="1"/>
</dbReference>
<feature type="transmembrane region" description="Helical" evidence="1">
    <location>
        <begin position="358"/>
        <end position="377"/>
    </location>
</feature>
<evidence type="ECO:0000313" key="4">
    <source>
        <dbReference type="Proteomes" id="UP001250662"/>
    </source>
</evidence>
<keyword evidence="1" id="KW-1133">Transmembrane helix</keyword>
<dbReference type="InterPro" id="IPR033122">
    <property type="entry name" value="LETM1-like_RBD"/>
</dbReference>
<accession>A0ABU3BIG9</accession>
<evidence type="ECO:0000256" key="1">
    <source>
        <dbReference type="SAM" id="Phobius"/>
    </source>
</evidence>
<protein>
    <submittedName>
        <fullName evidence="3">LETM1-related biofilm-associated protein</fullName>
    </submittedName>
</protein>
<name>A0ABU3BIG9_9FLAO</name>
<organism evidence="3 4">
    <name type="scientific">Croceitalea vernalis</name>
    <dbReference type="NCBI Taxonomy" id="3075599"/>
    <lineage>
        <taxon>Bacteria</taxon>
        <taxon>Pseudomonadati</taxon>
        <taxon>Bacteroidota</taxon>
        <taxon>Flavobacteriia</taxon>
        <taxon>Flavobacteriales</taxon>
        <taxon>Flavobacteriaceae</taxon>
        <taxon>Croceitalea</taxon>
    </lineage>
</organism>
<evidence type="ECO:0000313" key="3">
    <source>
        <dbReference type="EMBL" id="MDT0621961.1"/>
    </source>
</evidence>
<feature type="domain" description="Letm1 RBD" evidence="2">
    <location>
        <begin position="339"/>
        <end position="394"/>
    </location>
</feature>
<proteinExistence type="predicted"/>
<dbReference type="Proteomes" id="UP001250662">
    <property type="component" value="Unassembled WGS sequence"/>
</dbReference>
<keyword evidence="1" id="KW-0472">Membrane</keyword>
<keyword evidence="4" id="KW-1185">Reference proteome</keyword>
<dbReference type="Pfam" id="PF07766">
    <property type="entry name" value="LETM1_RBD"/>
    <property type="match status" value="1"/>
</dbReference>
<gene>
    <name evidence="3" type="ORF">RM520_09995</name>
</gene>
<reference evidence="3 4" key="1">
    <citation type="submission" date="2023-09" db="EMBL/GenBank/DDBJ databases">
        <authorList>
            <person name="Rey-Velasco X."/>
        </authorList>
    </citation>
    <scope>NUCLEOTIDE SEQUENCE [LARGE SCALE GENOMIC DNA]</scope>
    <source>
        <strain evidence="3 4">P007</strain>
    </source>
</reference>
<dbReference type="EMBL" id="JAVRHU010000002">
    <property type="protein sequence ID" value="MDT0621961.1"/>
    <property type="molecule type" value="Genomic_DNA"/>
</dbReference>